<dbReference type="Proteomes" id="UP000184699">
    <property type="component" value="Unassembled WGS sequence"/>
</dbReference>
<dbReference type="EMBL" id="FSRJ01000004">
    <property type="protein sequence ID" value="SIO22785.1"/>
    <property type="molecule type" value="Genomic_DNA"/>
</dbReference>
<dbReference type="STRING" id="232089.SAMN05443544_3462"/>
<keyword evidence="2" id="KW-1133">Transmembrane helix</keyword>
<keyword evidence="4" id="KW-1185">Reference proteome</keyword>
<organism evidence="3 4">
    <name type="scientific">Agromyces cerinus subsp. cerinus</name>
    <dbReference type="NCBI Taxonomy" id="232089"/>
    <lineage>
        <taxon>Bacteria</taxon>
        <taxon>Bacillati</taxon>
        <taxon>Actinomycetota</taxon>
        <taxon>Actinomycetes</taxon>
        <taxon>Micrococcales</taxon>
        <taxon>Microbacteriaceae</taxon>
        <taxon>Agromyces</taxon>
    </lineage>
</organism>
<reference evidence="4" key="1">
    <citation type="submission" date="2016-11" db="EMBL/GenBank/DDBJ databases">
        <authorList>
            <person name="Varghese N."/>
            <person name="Submissions S."/>
        </authorList>
    </citation>
    <scope>NUCLEOTIDE SEQUENCE [LARGE SCALE GENOMIC DNA]</scope>
    <source>
        <strain evidence="4">DSM 8595</strain>
    </source>
</reference>
<feature type="region of interest" description="Disordered" evidence="1">
    <location>
        <begin position="1"/>
        <end position="20"/>
    </location>
</feature>
<evidence type="ECO:0000313" key="3">
    <source>
        <dbReference type="EMBL" id="SIO22785.1"/>
    </source>
</evidence>
<evidence type="ECO:0000313" key="4">
    <source>
        <dbReference type="Proteomes" id="UP000184699"/>
    </source>
</evidence>
<proteinExistence type="predicted"/>
<sequence>MSEPHPELQGADDDDSHGPVFGERRRRAIRITVLVALCAMLLPVVLSVFGTAQSAAQRSCAVYTAQFDSDAAGARVSFDLFARGGPGWQCFSVGENGTETLIAELGLLPGAPRPIDPDERDA</sequence>
<protein>
    <submittedName>
        <fullName evidence="3">Uncharacterized protein</fullName>
    </submittedName>
</protein>
<dbReference type="OrthoDB" id="5122659at2"/>
<evidence type="ECO:0000256" key="1">
    <source>
        <dbReference type="SAM" id="MobiDB-lite"/>
    </source>
</evidence>
<dbReference type="RefSeq" id="WP_074261528.1">
    <property type="nucleotide sequence ID" value="NZ_FSRJ01000004.1"/>
</dbReference>
<name>A0A1N6HT04_9MICO</name>
<dbReference type="AlphaFoldDB" id="A0A1N6HT04"/>
<accession>A0A1N6HT04</accession>
<feature type="transmembrane region" description="Helical" evidence="2">
    <location>
        <begin position="31"/>
        <end position="50"/>
    </location>
</feature>
<evidence type="ECO:0000256" key="2">
    <source>
        <dbReference type="SAM" id="Phobius"/>
    </source>
</evidence>
<keyword evidence="2" id="KW-0472">Membrane</keyword>
<keyword evidence="2" id="KW-0812">Transmembrane</keyword>
<gene>
    <name evidence="3" type="ORF">SAMN05443544_3462</name>
</gene>